<dbReference type="CTD" id="9951102"/>
<dbReference type="EMBL" id="JH712285">
    <property type="protein sequence ID" value="EFO14885.1"/>
    <property type="molecule type" value="Genomic_DNA"/>
</dbReference>
<dbReference type="RefSeq" id="XP_003149184.1">
    <property type="nucleotide sequence ID" value="XM_003149136.1"/>
</dbReference>
<reference evidence="2" key="1">
    <citation type="submission" date="2012-04" db="EMBL/GenBank/DDBJ databases">
        <title>The Genome Sequence of Loa loa.</title>
        <authorList>
            <consortium name="The Broad Institute Genome Sequencing Platform"/>
            <consortium name="Broad Institute Genome Sequencing Center for Infectious Disease"/>
            <person name="Nutman T.B."/>
            <person name="Fink D.L."/>
            <person name="Russ C."/>
            <person name="Young S."/>
            <person name="Zeng Q."/>
            <person name="Gargeya S."/>
            <person name="Alvarado L."/>
            <person name="Berlin A."/>
            <person name="Chapman S.B."/>
            <person name="Chen Z."/>
            <person name="Freedman E."/>
            <person name="Gellesch M."/>
            <person name="Goldberg J."/>
            <person name="Griggs A."/>
            <person name="Gujja S."/>
            <person name="Heilman E.R."/>
            <person name="Heiman D."/>
            <person name="Howarth C."/>
            <person name="Mehta T."/>
            <person name="Neiman D."/>
            <person name="Pearson M."/>
            <person name="Roberts A."/>
            <person name="Saif S."/>
            <person name="Shea T."/>
            <person name="Shenoy N."/>
            <person name="Sisk P."/>
            <person name="Stolte C."/>
            <person name="Sykes S."/>
            <person name="White J."/>
            <person name="Yandava C."/>
            <person name="Haas B."/>
            <person name="Henn M.R."/>
            <person name="Nusbaum C."/>
            <person name="Birren B."/>
        </authorList>
    </citation>
    <scope>NUCLEOTIDE SEQUENCE [LARGE SCALE GENOMIC DNA]</scope>
</reference>
<proteinExistence type="predicted"/>
<dbReference type="AlphaFoldDB" id="A0A1S0TJ70"/>
<dbReference type="KEGG" id="loa:LOAG_13629"/>
<evidence type="ECO:0000313" key="2">
    <source>
        <dbReference type="EMBL" id="EFO14885.1"/>
    </source>
</evidence>
<feature type="transmembrane region" description="Helical" evidence="1">
    <location>
        <begin position="31"/>
        <end position="49"/>
    </location>
</feature>
<name>A0A1S0TJ70_LOALO</name>
<keyword evidence="1" id="KW-1133">Transmembrane helix</keyword>
<dbReference type="InParanoid" id="A0A1S0TJ70"/>
<feature type="non-terminal residue" evidence="2">
    <location>
        <position position="1"/>
    </location>
</feature>
<evidence type="ECO:0000256" key="1">
    <source>
        <dbReference type="SAM" id="Phobius"/>
    </source>
</evidence>
<feature type="transmembrane region" description="Helical" evidence="1">
    <location>
        <begin position="6"/>
        <end position="24"/>
    </location>
</feature>
<organism evidence="2">
    <name type="scientific">Loa loa</name>
    <name type="common">Eye worm</name>
    <name type="synonym">Filaria loa</name>
    <dbReference type="NCBI Taxonomy" id="7209"/>
    <lineage>
        <taxon>Eukaryota</taxon>
        <taxon>Metazoa</taxon>
        <taxon>Ecdysozoa</taxon>
        <taxon>Nematoda</taxon>
        <taxon>Chromadorea</taxon>
        <taxon>Rhabditida</taxon>
        <taxon>Spirurina</taxon>
        <taxon>Spiruromorpha</taxon>
        <taxon>Filarioidea</taxon>
        <taxon>Onchocercidae</taxon>
        <taxon>Loa</taxon>
    </lineage>
</organism>
<gene>
    <name evidence="2" type="ORF">LOAG_13629</name>
</gene>
<protein>
    <submittedName>
        <fullName evidence="2">Uncharacterized protein</fullName>
    </submittedName>
</protein>
<accession>A0A1S0TJ70</accession>
<dbReference type="OrthoDB" id="5825478at2759"/>
<dbReference type="GeneID" id="9951102"/>
<keyword evidence="1" id="KW-0472">Membrane</keyword>
<keyword evidence="1" id="KW-0812">Transmembrane</keyword>
<sequence length="68" mass="7626">LVGWSLVIGSLVMLLVLLILESRFVDAAVKYSFVTFMYITSLICAIFALKDNSNIMLYPILVTTVRLI</sequence>